<name>A0AAV2RU73_MEGNR</name>
<dbReference type="InterPro" id="IPR001304">
    <property type="entry name" value="C-type_lectin-like"/>
</dbReference>
<accession>A0AAV2RU73</accession>
<dbReference type="InterPro" id="IPR016187">
    <property type="entry name" value="CTDL_fold"/>
</dbReference>
<reference evidence="2 3" key="1">
    <citation type="submission" date="2024-05" db="EMBL/GenBank/DDBJ databases">
        <authorList>
            <person name="Wallberg A."/>
        </authorList>
    </citation>
    <scope>NUCLEOTIDE SEQUENCE [LARGE SCALE GENOMIC DNA]</scope>
</reference>
<protein>
    <recommendedName>
        <fullName evidence="1">C-type lectin domain-containing protein</fullName>
    </recommendedName>
</protein>
<dbReference type="InterPro" id="IPR016186">
    <property type="entry name" value="C-type_lectin-like/link_sf"/>
</dbReference>
<keyword evidence="3" id="KW-1185">Reference proteome</keyword>
<dbReference type="EMBL" id="CAXKWB010031834">
    <property type="protein sequence ID" value="CAL4140323.1"/>
    <property type="molecule type" value="Genomic_DNA"/>
</dbReference>
<dbReference type="SUPFAM" id="SSF56436">
    <property type="entry name" value="C-type lectin-like"/>
    <property type="match status" value="1"/>
</dbReference>
<organism evidence="2 3">
    <name type="scientific">Meganyctiphanes norvegica</name>
    <name type="common">Northern krill</name>
    <name type="synonym">Thysanopoda norvegica</name>
    <dbReference type="NCBI Taxonomy" id="48144"/>
    <lineage>
        <taxon>Eukaryota</taxon>
        <taxon>Metazoa</taxon>
        <taxon>Ecdysozoa</taxon>
        <taxon>Arthropoda</taxon>
        <taxon>Crustacea</taxon>
        <taxon>Multicrustacea</taxon>
        <taxon>Malacostraca</taxon>
        <taxon>Eumalacostraca</taxon>
        <taxon>Eucarida</taxon>
        <taxon>Euphausiacea</taxon>
        <taxon>Euphausiidae</taxon>
        <taxon>Meganyctiphanes</taxon>
    </lineage>
</organism>
<evidence type="ECO:0000313" key="2">
    <source>
        <dbReference type="EMBL" id="CAL4140323.1"/>
    </source>
</evidence>
<feature type="non-terminal residue" evidence="2">
    <location>
        <position position="131"/>
    </location>
</feature>
<dbReference type="AlphaFoldDB" id="A0AAV2RU73"/>
<evidence type="ECO:0000313" key="3">
    <source>
        <dbReference type="Proteomes" id="UP001497623"/>
    </source>
</evidence>
<dbReference type="Gene3D" id="3.10.100.10">
    <property type="entry name" value="Mannose-Binding Protein A, subunit A"/>
    <property type="match status" value="1"/>
</dbReference>
<feature type="non-terminal residue" evidence="2">
    <location>
        <position position="1"/>
    </location>
</feature>
<comment type="caution">
    <text evidence="2">The sequence shown here is derived from an EMBL/GenBank/DDBJ whole genome shotgun (WGS) entry which is preliminary data.</text>
</comment>
<gene>
    <name evidence="2" type="ORF">MNOR_LOCUS28606</name>
</gene>
<dbReference type="PROSITE" id="PS50041">
    <property type="entry name" value="C_TYPE_LECTIN_2"/>
    <property type="match status" value="1"/>
</dbReference>
<dbReference type="Proteomes" id="UP001497623">
    <property type="component" value="Unassembled WGS sequence"/>
</dbReference>
<proteinExistence type="predicted"/>
<evidence type="ECO:0000259" key="1">
    <source>
        <dbReference type="PROSITE" id="PS50041"/>
    </source>
</evidence>
<sequence>VISKPLSIVCPKEEGFFMSNETDQCFKLLNEEPCIWEEAYSKCHSQGLLMAQPSGYLAVKLRKDILMKYGDFSHTWIGAQGDGSSMNWIYGGGPISSSDPLWVSKLPSMWVSKSACLLLSAHGFWWEEYPD</sequence>
<feature type="domain" description="C-type lectin" evidence="1">
    <location>
        <begin position="21"/>
        <end position="125"/>
    </location>
</feature>